<protein>
    <recommendedName>
        <fullName evidence="4">TadE-like protein</fullName>
    </recommendedName>
</protein>
<accession>A0A9D2PGQ3</accession>
<evidence type="ECO:0008006" key="4">
    <source>
        <dbReference type="Google" id="ProtNLM"/>
    </source>
</evidence>
<evidence type="ECO:0000256" key="1">
    <source>
        <dbReference type="SAM" id="Phobius"/>
    </source>
</evidence>
<comment type="caution">
    <text evidence="2">The sequence shown here is derived from an EMBL/GenBank/DDBJ whole genome shotgun (WGS) entry which is preliminary data.</text>
</comment>
<evidence type="ECO:0000313" key="3">
    <source>
        <dbReference type="Proteomes" id="UP000823883"/>
    </source>
</evidence>
<gene>
    <name evidence="2" type="ORF">IAA04_10870</name>
</gene>
<keyword evidence="1" id="KW-1133">Transmembrane helix</keyword>
<sequence>MRRKLKGSYTVEAAFVMGILIFAVAHGILWACGVKNRTVGAMMLEEAAEWIRYDEETPLAAEAQAGMERLGFQLMVRESGDRIEGTVSGNGWKRELSMEKYQPEEFLRKISVIEGKLGDGDSLSEGDQT</sequence>
<feature type="transmembrane region" description="Helical" evidence="1">
    <location>
        <begin position="12"/>
        <end position="31"/>
    </location>
</feature>
<keyword evidence="1" id="KW-0472">Membrane</keyword>
<name>A0A9D2PGQ3_9FIRM</name>
<dbReference type="Proteomes" id="UP000823883">
    <property type="component" value="Unassembled WGS sequence"/>
</dbReference>
<dbReference type="AlphaFoldDB" id="A0A9D2PGQ3"/>
<proteinExistence type="predicted"/>
<keyword evidence="1" id="KW-0812">Transmembrane</keyword>
<reference evidence="2" key="2">
    <citation type="submission" date="2021-04" db="EMBL/GenBank/DDBJ databases">
        <authorList>
            <person name="Gilroy R."/>
        </authorList>
    </citation>
    <scope>NUCLEOTIDE SEQUENCE</scope>
    <source>
        <strain evidence="2">CHK183-5548</strain>
    </source>
</reference>
<reference evidence="2" key="1">
    <citation type="journal article" date="2021" name="PeerJ">
        <title>Extensive microbial diversity within the chicken gut microbiome revealed by metagenomics and culture.</title>
        <authorList>
            <person name="Gilroy R."/>
            <person name="Ravi A."/>
            <person name="Getino M."/>
            <person name="Pursley I."/>
            <person name="Horton D.L."/>
            <person name="Alikhan N.F."/>
            <person name="Baker D."/>
            <person name="Gharbi K."/>
            <person name="Hall N."/>
            <person name="Watson M."/>
            <person name="Adriaenssens E.M."/>
            <person name="Foster-Nyarko E."/>
            <person name="Jarju S."/>
            <person name="Secka A."/>
            <person name="Antonio M."/>
            <person name="Oren A."/>
            <person name="Chaudhuri R.R."/>
            <person name="La Ragione R."/>
            <person name="Hildebrand F."/>
            <person name="Pallen M.J."/>
        </authorList>
    </citation>
    <scope>NUCLEOTIDE SEQUENCE</scope>
    <source>
        <strain evidence="2">CHK183-5548</strain>
    </source>
</reference>
<dbReference type="EMBL" id="DWWL01000070">
    <property type="protein sequence ID" value="HJC48543.1"/>
    <property type="molecule type" value="Genomic_DNA"/>
</dbReference>
<organism evidence="2 3">
    <name type="scientific">Candidatus Lachnoclostridium pullistercoris</name>
    <dbReference type="NCBI Taxonomy" id="2838632"/>
    <lineage>
        <taxon>Bacteria</taxon>
        <taxon>Bacillati</taxon>
        <taxon>Bacillota</taxon>
        <taxon>Clostridia</taxon>
        <taxon>Lachnospirales</taxon>
        <taxon>Lachnospiraceae</taxon>
    </lineage>
</organism>
<evidence type="ECO:0000313" key="2">
    <source>
        <dbReference type="EMBL" id="HJC48543.1"/>
    </source>
</evidence>